<keyword evidence="1" id="KW-0472">Membrane</keyword>
<evidence type="ECO:0000313" key="4">
    <source>
        <dbReference type="Proteomes" id="UP000035100"/>
    </source>
</evidence>
<evidence type="ECO:0000256" key="2">
    <source>
        <dbReference type="SAM" id="SignalP"/>
    </source>
</evidence>
<protein>
    <recommendedName>
        <fullName evidence="5">Integral membrane protein</fullName>
    </recommendedName>
</protein>
<reference evidence="3 4" key="1">
    <citation type="submission" date="2013-01" db="EMBL/GenBank/DDBJ databases">
        <authorList>
            <person name="Fiebig A."/>
            <person name="Goeker M."/>
            <person name="Klenk H.-P.P."/>
        </authorList>
    </citation>
    <scope>NUCLEOTIDE SEQUENCE [LARGE SCALE GENOMIC DNA]</scope>
    <source>
        <strain evidence="3 4">DSM 24838</strain>
    </source>
</reference>
<evidence type="ECO:0000256" key="1">
    <source>
        <dbReference type="SAM" id="Phobius"/>
    </source>
</evidence>
<comment type="caution">
    <text evidence="3">The sequence shown here is derived from an EMBL/GenBank/DDBJ whole genome shotgun (WGS) entry which is preliminary data.</text>
</comment>
<dbReference type="AlphaFoldDB" id="A0A0D0Q5Q7"/>
<dbReference type="RefSeq" id="WP_018301264.1">
    <property type="nucleotide sequence ID" value="NZ_KB902276.1"/>
</dbReference>
<evidence type="ECO:0008006" key="5">
    <source>
        <dbReference type="Google" id="ProtNLM"/>
    </source>
</evidence>
<keyword evidence="1" id="KW-1133">Transmembrane helix</keyword>
<accession>A0A0D0Q5Q7</accession>
<proteinExistence type="predicted"/>
<name>A0A0D0Q5Q7_9RHOB</name>
<evidence type="ECO:0000313" key="3">
    <source>
        <dbReference type="EMBL" id="KIQ69804.1"/>
    </source>
</evidence>
<sequence>MRIPAAFTVFAAGAMALSALAAGRPSEALAALAVLAVAGGILWRLLRDPAATRRGGHFATVRFRPPPAGDGPRTGTFALVRTQERRGPWDVALDRRPERADLEVMGVDQGGWVWLGETGLPERVRIDYGTTWKTWPVLSAAETGDTT</sequence>
<feature type="signal peptide" evidence="2">
    <location>
        <begin position="1"/>
        <end position="21"/>
    </location>
</feature>
<organism evidence="3 4">
    <name type="scientific">Wenxinia marina DSM 24838</name>
    <dbReference type="NCBI Taxonomy" id="1123501"/>
    <lineage>
        <taxon>Bacteria</taxon>
        <taxon>Pseudomonadati</taxon>
        <taxon>Pseudomonadota</taxon>
        <taxon>Alphaproteobacteria</taxon>
        <taxon>Rhodobacterales</taxon>
        <taxon>Roseobacteraceae</taxon>
        <taxon>Wenxinia</taxon>
    </lineage>
</organism>
<keyword evidence="1" id="KW-0812">Transmembrane</keyword>
<dbReference type="Proteomes" id="UP000035100">
    <property type="component" value="Unassembled WGS sequence"/>
</dbReference>
<dbReference type="STRING" id="1123501.Wenmar_01374"/>
<feature type="transmembrane region" description="Helical" evidence="1">
    <location>
        <begin position="28"/>
        <end position="46"/>
    </location>
</feature>
<feature type="chain" id="PRO_5002218899" description="Integral membrane protein" evidence="2">
    <location>
        <begin position="22"/>
        <end position="147"/>
    </location>
</feature>
<dbReference type="OrthoDB" id="9982930at2"/>
<gene>
    <name evidence="3" type="ORF">Wenmar_01374</name>
</gene>
<dbReference type="EMBL" id="AONG01000008">
    <property type="protein sequence ID" value="KIQ69804.1"/>
    <property type="molecule type" value="Genomic_DNA"/>
</dbReference>
<keyword evidence="2" id="KW-0732">Signal</keyword>
<keyword evidence="4" id="KW-1185">Reference proteome</keyword>